<proteinExistence type="predicted"/>
<dbReference type="AlphaFoldDB" id="A0A319DYL3"/>
<feature type="region of interest" description="Disordered" evidence="1">
    <location>
        <begin position="241"/>
        <end position="263"/>
    </location>
</feature>
<evidence type="ECO:0000313" key="3">
    <source>
        <dbReference type="Proteomes" id="UP000248423"/>
    </source>
</evidence>
<dbReference type="OrthoDB" id="4508069at2759"/>
<sequence length="263" mass="29197">MPDHKSHHHRFSLRSFFGSKKDRRPTSISSTTEDYLYERIPNHHFLSDSKLTPQASVTSIPEPTSPTTQPTTTTTAFLWQDIDSPDQTTNYLLSVDDDDDDTLPSYITTTHLTSTTAPDTDTDTDPEKIPAMLTTTTKQPLHSHPNTPITSLPGYNDVSGAVIVDWDGLPHFLSPQEEEDRKMKLQRAVKEKMLGLPRCTDFEWERSEAQEQVQSQVQGVAQGMGMGMGMGRSVSLPKYSPTKGKGMGEGMAMGRVVGRSSVR</sequence>
<evidence type="ECO:0000256" key="1">
    <source>
        <dbReference type="SAM" id="MobiDB-lite"/>
    </source>
</evidence>
<feature type="compositionally biased region" description="Low complexity" evidence="1">
    <location>
        <begin position="58"/>
        <end position="72"/>
    </location>
</feature>
<dbReference type="Proteomes" id="UP000248423">
    <property type="component" value="Unassembled WGS sequence"/>
</dbReference>
<feature type="region of interest" description="Disordered" evidence="1">
    <location>
        <begin position="47"/>
        <end position="72"/>
    </location>
</feature>
<reference evidence="2 3" key="1">
    <citation type="submission" date="2018-02" db="EMBL/GenBank/DDBJ databases">
        <title>The genomes of Aspergillus section Nigri reveals drivers in fungal speciation.</title>
        <authorList>
            <consortium name="DOE Joint Genome Institute"/>
            <person name="Vesth T.C."/>
            <person name="Nybo J."/>
            <person name="Theobald S."/>
            <person name="Brandl J."/>
            <person name="Frisvad J.C."/>
            <person name="Nielsen K.F."/>
            <person name="Lyhne E.K."/>
            <person name="Kogle M.E."/>
            <person name="Kuo A."/>
            <person name="Riley R."/>
            <person name="Clum A."/>
            <person name="Nolan M."/>
            <person name="Lipzen A."/>
            <person name="Salamov A."/>
            <person name="Henrissat B."/>
            <person name="Wiebenga A."/>
            <person name="De vries R.P."/>
            <person name="Grigoriev I.V."/>
            <person name="Mortensen U.H."/>
            <person name="Andersen M.R."/>
            <person name="Baker S.E."/>
        </authorList>
    </citation>
    <scope>NUCLEOTIDE SEQUENCE [LARGE SCALE GENOMIC DNA]</scope>
    <source>
        <strain evidence="2 3">CBS 121057</strain>
    </source>
</reference>
<dbReference type="VEuPathDB" id="FungiDB:BO78DRAFT_472291"/>
<name>A0A319DYL3_ASPSB</name>
<evidence type="ECO:0000313" key="2">
    <source>
        <dbReference type="EMBL" id="PYI02902.1"/>
    </source>
</evidence>
<keyword evidence="3" id="KW-1185">Reference proteome</keyword>
<protein>
    <submittedName>
        <fullName evidence="2">Uncharacterized protein</fullName>
    </submittedName>
</protein>
<dbReference type="EMBL" id="KZ826387">
    <property type="protein sequence ID" value="PYI02902.1"/>
    <property type="molecule type" value="Genomic_DNA"/>
</dbReference>
<gene>
    <name evidence="2" type="ORF">BO78DRAFT_472291</name>
</gene>
<organism evidence="2 3">
    <name type="scientific">Aspergillus sclerotiicarbonarius (strain CBS 121057 / IBT 28362)</name>
    <dbReference type="NCBI Taxonomy" id="1448318"/>
    <lineage>
        <taxon>Eukaryota</taxon>
        <taxon>Fungi</taxon>
        <taxon>Dikarya</taxon>
        <taxon>Ascomycota</taxon>
        <taxon>Pezizomycotina</taxon>
        <taxon>Eurotiomycetes</taxon>
        <taxon>Eurotiomycetidae</taxon>
        <taxon>Eurotiales</taxon>
        <taxon>Aspergillaceae</taxon>
        <taxon>Aspergillus</taxon>
        <taxon>Aspergillus subgen. Circumdati</taxon>
    </lineage>
</organism>
<accession>A0A319DYL3</accession>